<organism evidence="1 2">
    <name type="scientific">Roseovarius pelagicus</name>
    <dbReference type="NCBI Taxonomy" id="2980108"/>
    <lineage>
        <taxon>Bacteria</taxon>
        <taxon>Pseudomonadati</taxon>
        <taxon>Pseudomonadota</taxon>
        <taxon>Alphaproteobacteria</taxon>
        <taxon>Rhodobacterales</taxon>
        <taxon>Roseobacteraceae</taxon>
        <taxon>Roseovarius</taxon>
    </lineage>
</organism>
<accession>A0ABY6DCM1</accession>
<evidence type="ECO:0000313" key="2">
    <source>
        <dbReference type="Proteomes" id="UP001064087"/>
    </source>
</evidence>
<name>A0ABY6DCM1_9RHOB</name>
<dbReference type="Proteomes" id="UP001064087">
    <property type="component" value="Plasmid unnamed2"/>
</dbReference>
<evidence type="ECO:0000313" key="1">
    <source>
        <dbReference type="EMBL" id="UXX81590.1"/>
    </source>
</evidence>
<proteinExistence type="predicted"/>
<keyword evidence="1" id="KW-0614">Plasmid</keyword>
<protein>
    <submittedName>
        <fullName evidence="1">Uncharacterized protein</fullName>
    </submittedName>
</protein>
<gene>
    <name evidence="1" type="ORF">N7U68_00590</name>
</gene>
<dbReference type="EMBL" id="CP106737">
    <property type="protein sequence ID" value="UXX81590.1"/>
    <property type="molecule type" value="Genomic_DNA"/>
</dbReference>
<dbReference type="RefSeq" id="WP_165198408.1">
    <property type="nucleotide sequence ID" value="NZ_CP106737.1"/>
</dbReference>
<sequence>MIESRPQEVLRNPAGAFRLYRIGDAVSARNTHAAIYDALRLVKDI</sequence>
<keyword evidence="2" id="KW-1185">Reference proteome</keyword>
<geneLocation type="plasmid" evidence="1 2">
    <name>unnamed2</name>
</geneLocation>
<reference evidence="1" key="1">
    <citation type="submission" date="2022-10" db="EMBL/GenBank/DDBJ databases">
        <title>Roseovarius pelagicus sp. nov., isolated from Arctic seawater.</title>
        <authorList>
            <person name="Hong Y.W."/>
            <person name="Hwang C.Y."/>
        </authorList>
    </citation>
    <scope>NUCLEOTIDE SEQUENCE</scope>
    <source>
        <strain evidence="1">HL-MP18</strain>
        <plasmid evidence="1">unnamed2</plasmid>
    </source>
</reference>